<dbReference type="Proteomes" id="UP000320496">
    <property type="component" value="Chromosome"/>
</dbReference>
<evidence type="ECO:0000313" key="2">
    <source>
        <dbReference type="Proteomes" id="UP000320496"/>
    </source>
</evidence>
<dbReference type="RefSeq" id="WP_145369347.1">
    <property type="nucleotide sequence ID" value="NZ_CP036275.1"/>
</dbReference>
<accession>A0A517Z6F9</accession>
<dbReference type="OrthoDB" id="10020141at2"/>
<proteinExistence type="predicted"/>
<sequence>MNETHTSAGVAQATQADQVLETIHTLSDPVTVPALEKKLVGSARIPRPELERLLEEQVSAGRLYRFAPYGSKSPRYWDRDSEEYTRQLIQKRLTDQAAKGERQSQWAMTKNALYTAISKRAGGIDKEACYRLLGELVREGRVYEMPKLPRSGTVRYSTEPPRPDEYLKGAVEKIRKMASQLAGADVPEAVTKEAAIRLIAEAFGDDRREEAATILLERLQMIEPPGGAGVRLRDLRASIDFRWPDEADLQETVRSLESRGKIHLRGDDELTDETRVSTRPVEQEAAAVAAPAPGPAPADFDLLVMQGLRELTEEHHQRTRRVPIHELRQWVRQRSGDEAASHRVFDDRLKRLRAEGRVRFLAISDTSGVTEDQLAAAIPGVHETLFYVEEVA</sequence>
<dbReference type="KEGG" id="mri:Mal4_23390"/>
<gene>
    <name evidence="1" type="ORF">Mal4_23390</name>
</gene>
<protein>
    <submittedName>
        <fullName evidence="1">Uncharacterized protein</fullName>
    </submittedName>
</protein>
<name>A0A517Z6F9_9PLAN</name>
<keyword evidence="2" id="KW-1185">Reference proteome</keyword>
<dbReference type="EMBL" id="CP036275">
    <property type="protein sequence ID" value="QDU38019.1"/>
    <property type="molecule type" value="Genomic_DNA"/>
</dbReference>
<reference evidence="1 2" key="1">
    <citation type="submission" date="2019-02" db="EMBL/GenBank/DDBJ databases">
        <title>Deep-cultivation of Planctomycetes and their phenomic and genomic characterization uncovers novel biology.</title>
        <authorList>
            <person name="Wiegand S."/>
            <person name="Jogler M."/>
            <person name="Boedeker C."/>
            <person name="Pinto D."/>
            <person name="Vollmers J."/>
            <person name="Rivas-Marin E."/>
            <person name="Kohn T."/>
            <person name="Peeters S.H."/>
            <person name="Heuer A."/>
            <person name="Rast P."/>
            <person name="Oberbeckmann S."/>
            <person name="Bunk B."/>
            <person name="Jeske O."/>
            <person name="Meyerdierks A."/>
            <person name="Storesund J.E."/>
            <person name="Kallscheuer N."/>
            <person name="Luecker S."/>
            <person name="Lage O.M."/>
            <person name="Pohl T."/>
            <person name="Merkel B.J."/>
            <person name="Hornburger P."/>
            <person name="Mueller R.-W."/>
            <person name="Bruemmer F."/>
            <person name="Labrenz M."/>
            <person name="Spormann A.M."/>
            <person name="Op den Camp H."/>
            <person name="Overmann J."/>
            <person name="Amann R."/>
            <person name="Jetten M.S.M."/>
            <person name="Mascher T."/>
            <person name="Medema M.H."/>
            <person name="Devos D.P."/>
            <person name="Kaster A.-K."/>
            <person name="Ovreas L."/>
            <person name="Rohde M."/>
            <person name="Galperin M.Y."/>
            <person name="Jogler C."/>
        </authorList>
    </citation>
    <scope>NUCLEOTIDE SEQUENCE [LARGE SCALE GENOMIC DNA]</scope>
    <source>
        <strain evidence="1 2">Mal4</strain>
    </source>
</reference>
<dbReference type="AlphaFoldDB" id="A0A517Z6F9"/>
<organism evidence="1 2">
    <name type="scientific">Maioricimonas rarisocia</name>
    <dbReference type="NCBI Taxonomy" id="2528026"/>
    <lineage>
        <taxon>Bacteria</taxon>
        <taxon>Pseudomonadati</taxon>
        <taxon>Planctomycetota</taxon>
        <taxon>Planctomycetia</taxon>
        <taxon>Planctomycetales</taxon>
        <taxon>Planctomycetaceae</taxon>
        <taxon>Maioricimonas</taxon>
    </lineage>
</organism>
<evidence type="ECO:0000313" key="1">
    <source>
        <dbReference type="EMBL" id="QDU38019.1"/>
    </source>
</evidence>